<dbReference type="PANTHER" id="PTHR34211">
    <property type="entry name" value="CALCINEURIN-LIKE METALLO-PHOSPHOESTERASE SUPERFAMILY PROTEIN"/>
    <property type="match status" value="1"/>
</dbReference>
<accession>A0A8J5G5C1</accession>
<evidence type="ECO:0000313" key="1">
    <source>
        <dbReference type="EMBL" id="KAG6496573.1"/>
    </source>
</evidence>
<evidence type="ECO:0000313" key="2">
    <source>
        <dbReference type="Proteomes" id="UP000734854"/>
    </source>
</evidence>
<sequence length="249" mass="28434">MDLCCGIISSPKFPIYGSGFADESSSVSDKFHLFCWFSYFVSHHISWPLVYGSCFSCGKKTTRITAHHPELYMQVISIACCVFYSHCGNIAIVTEKHLDRKSSSWFSLLLWKKQDTNSWISKFIRMNEFKDQICSTWFAPVGTASDYPLFSKWVIYGELACNGSCPGLSDEISPIFSLWATFMGLYMAHYVMEVERSTGWALTHTSPLSEYEKLKKQMKPDFLEMVPWYSGTSADLFKTVFDLMVSVTL</sequence>
<keyword evidence="2" id="KW-1185">Reference proteome</keyword>
<dbReference type="PANTHER" id="PTHR34211:SF3">
    <property type="entry name" value="CALCINEURIN-LIKE METALLO-PHOSPHOESTERASE SUPERFAMILY PROTEIN"/>
    <property type="match status" value="1"/>
</dbReference>
<dbReference type="EMBL" id="JACMSC010000012">
    <property type="protein sequence ID" value="KAG6496573.1"/>
    <property type="molecule type" value="Genomic_DNA"/>
</dbReference>
<dbReference type="Proteomes" id="UP000734854">
    <property type="component" value="Unassembled WGS sequence"/>
</dbReference>
<comment type="caution">
    <text evidence="1">The sequence shown here is derived from an EMBL/GenBank/DDBJ whole genome shotgun (WGS) entry which is preliminary data.</text>
</comment>
<name>A0A8J5G5C1_ZINOF</name>
<proteinExistence type="predicted"/>
<protein>
    <submittedName>
        <fullName evidence="1">Uncharacterized protein</fullName>
    </submittedName>
</protein>
<organism evidence="1 2">
    <name type="scientific">Zingiber officinale</name>
    <name type="common">Ginger</name>
    <name type="synonym">Amomum zingiber</name>
    <dbReference type="NCBI Taxonomy" id="94328"/>
    <lineage>
        <taxon>Eukaryota</taxon>
        <taxon>Viridiplantae</taxon>
        <taxon>Streptophyta</taxon>
        <taxon>Embryophyta</taxon>
        <taxon>Tracheophyta</taxon>
        <taxon>Spermatophyta</taxon>
        <taxon>Magnoliopsida</taxon>
        <taxon>Liliopsida</taxon>
        <taxon>Zingiberales</taxon>
        <taxon>Zingiberaceae</taxon>
        <taxon>Zingiber</taxon>
    </lineage>
</organism>
<reference evidence="1 2" key="1">
    <citation type="submission" date="2020-08" db="EMBL/GenBank/DDBJ databases">
        <title>Plant Genome Project.</title>
        <authorList>
            <person name="Zhang R.-G."/>
        </authorList>
    </citation>
    <scope>NUCLEOTIDE SEQUENCE [LARGE SCALE GENOMIC DNA]</scope>
    <source>
        <tissue evidence="1">Rhizome</tissue>
    </source>
</reference>
<dbReference type="AlphaFoldDB" id="A0A8J5G5C1"/>
<gene>
    <name evidence="1" type="ORF">ZIOFF_044441</name>
</gene>